<comment type="caution">
    <text evidence="1">The sequence shown here is derived from an EMBL/GenBank/DDBJ whole genome shotgun (WGS) entry which is preliminary data.</text>
</comment>
<dbReference type="RefSeq" id="WP_289360971.1">
    <property type="nucleotide sequence ID" value="NZ_JAUCFG010000002.1"/>
</dbReference>
<keyword evidence="2" id="KW-1185">Reference proteome</keyword>
<gene>
    <name evidence="1" type="ORF">QUG02_08685</name>
</gene>
<proteinExistence type="predicted"/>
<organism evidence="1 2">
    <name type="scientific">Bacillus hominis</name>
    <dbReference type="NCBI Taxonomy" id="2817478"/>
    <lineage>
        <taxon>Bacteria</taxon>
        <taxon>Bacillati</taxon>
        <taxon>Bacillota</taxon>
        <taxon>Bacilli</taxon>
        <taxon>Bacillales</taxon>
        <taxon>Bacillaceae</taxon>
        <taxon>Bacillus</taxon>
        <taxon>Bacillus cereus group</taxon>
    </lineage>
</organism>
<name>A0ABT7R790_9BACI</name>
<dbReference type="Proteomes" id="UP001224139">
    <property type="component" value="Unassembled WGS sequence"/>
</dbReference>
<sequence>MGLTLEGLEKCFNEAASEGTEYVAVQIEMDGFPSDEVIINDNDNITSKLAYYKKTYNEELEHRYAPGIRIVGFAHGYSFLNIEHKLGLLERNND</sequence>
<accession>A0ABT7R790</accession>
<protein>
    <submittedName>
        <fullName evidence="1">Uncharacterized protein</fullName>
    </submittedName>
</protein>
<evidence type="ECO:0000313" key="1">
    <source>
        <dbReference type="EMBL" id="MDM5438206.1"/>
    </source>
</evidence>
<evidence type="ECO:0000313" key="2">
    <source>
        <dbReference type="Proteomes" id="UP001224139"/>
    </source>
</evidence>
<dbReference type="EMBL" id="JAUCFG010000002">
    <property type="protein sequence ID" value="MDM5438206.1"/>
    <property type="molecule type" value="Genomic_DNA"/>
</dbReference>
<reference evidence="1 2" key="1">
    <citation type="submission" date="2023-06" db="EMBL/GenBank/DDBJ databases">
        <title>Comparative genomics of Bacillaceae isolates and their secondary metabolite potential.</title>
        <authorList>
            <person name="Song L."/>
            <person name="Nielsen L.J."/>
            <person name="Mohite O."/>
            <person name="Xu X."/>
            <person name="Weber T."/>
            <person name="Kovacs A.T."/>
        </authorList>
    </citation>
    <scope>NUCLEOTIDE SEQUENCE [LARGE SCALE GENOMIC DNA]</scope>
    <source>
        <strain evidence="1 2">DX2.1</strain>
    </source>
</reference>